<dbReference type="InterPro" id="IPR048130">
    <property type="entry name" value="T6SS_ExIF-like"/>
</dbReference>
<keyword evidence="3" id="KW-1185">Reference proteome</keyword>
<dbReference type="RefSeq" id="WP_217470398.1">
    <property type="nucleotide sequence ID" value="NZ_CP020335.1"/>
</dbReference>
<keyword evidence="1" id="KW-0812">Transmembrane</keyword>
<evidence type="ECO:0000313" key="3">
    <source>
        <dbReference type="Proteomes" id="UP000693715"/>
    </source>
</evidence>
<proteinExistence type="predicted"/>
<keyword evidence="1" id="KW-1133">Transmembrane helix</keyword>
<dbReference type="Proteomes" id="UP000693715">
    <property type="component" value="Chromosome"/>
</dbReference>
<organism evidence="2 3">
    <name type="scientific">Photorhabdus akhurstii</name>
    <dbReference type="NCBI Taxonomy" id="171438"/>
    <lineage>
        <taxon>Bacteria</taxon>
        <taxon>Pseudomonadati</taxon>
        <taxon>Pseudomonadota</taxon>
        <taxon>Gammaproteobacteria</taxon>
        <taxon>Enterobacterales</taxon>
        <taxon>Morganellaceae</taxon>
        <taxon>Photorhabdus</taxon>
    </lineage>
</organism>
<name>A0ABX8LZD7_9GAMM</name>
<evidence type="ECO:0000256" key="1">
    <source>
        <dbReference type="SAM" id="Phobius"/>
    </source>
</evidence>
<protein>
    <submittedName>
        <fullName evidence="2">Uncharacterized protein</fullName>
    </submittedName>
</protein>
<accession>A0ABX8LZD7</accession>
<evidence type="ECO:0000313" key="2">
    <source>
        <dbReference type="EMBL" id="QXF35587.1"/>
    </source>
</evidence>
<gene>
    <name evidence="2" type="ORF">B0X70_22115</name>
</gene>
<feature type="transmembrane region" description="Helical" evidence="1">
    <location>
        <begin position="271"/>
        <end position="290"/>
    </location>
</feature>
<feature type="transmembrane region" description="Helical" evidence="1">
    <location>
        <begin position="212"/>
        <end position="230"/>
    </location>
</feature>
<reference evidence="2 3" key="1">
    <citation type="submission" date="2017-03" db="EMBL/GenBank/DDBJ databases">
        <title>Genome comparison of Photorhabdus luminescens strain 0813-124 phase variants.</title>
        <authorList>
            <person name="Chien C.-C."/>
            <person name="Chen W.-J."/>
            <person name="Shih M.-C."/>
            <person name="Hsieh F.-C."/>
        </authorList>
    </citation>
    <scope>NUCLEOTIDE SEQUENCE [LARGE SCALE GENOMIC DNA]</scope>
    <source>
        <strain evidence="2 3">0813-124 phase II</strain>
    </source>
</reference>
<sequence>MSTFRSDKEAIDFEQIKRQKKGIEIDINVNRKHAINFPDSKKEAEQEIMNLQAKIPELDAILAKEPPPPELPPGKPLIKVSGVLEEFEALCVIGYFTDREYGPAASACQNERKLYRGVGVSIAGNTSGTHSQTTVRGSDVCDFVRGKINGVPFHGWLGFTAAKAGDYVELAVTEQEGHYVVYAITHPKLRVVSMTPRCKQGIHSNAKYQARVVWYGSLVIFSIFTIDVIFDNWKFIITYIGEPFAKYIAEYVVKYRAEYFVEYMVSCIKHMSLSFGLMAIVLSPLVYFSCMRNPKPTLRLAEEIFTVLGFPNPTEINLEKFTKKRLRKIKAHSPDGKLNKDSKRVLPDKRCYSSYYYYY</sequence>
<keyword evidence="1" id="KW-0472">Membrane</keyword>
<dbReference type="NCBIfam" id="NF041560">
    <property type="entry name" value="T6SS_Burk_ExIF"/>
    <property type="match status" value="1"/>
</dbReference>
<dbReference type="EMBL" id="CP020335">
    <property type="protein sequence ID" value="QXF35587.1"/>
    <property type="molecule type" value="Genomic_DNA"/>
</dbReference>